<dbReference type="AlphaFoldDB" id="A0AB39PSK2"/>
<evidence type="ECO:0000313" key="3">
    <source>
        <dbReference type="EMBL" id="XDQ32916.1"/>
    </source>
</evidence>
<dbReference type="SUPFAM" id="SSF51556">
    <property type="entry name" value="Metallo-dependent hydrolases"/>
    <property type="match status" value="1"/>
</dbReference>
<dbReference type="GO" id="GO:0016787">
    <property type="term" value="F:hydrolase activity"/>
    <property type="evidence" value="ECO:0007669"/>
    <property type="project" value="InterPro"/>
</dbReference>
<organism evidence="3">
    <name type="scientific">Streptomyces sp. R28</name>
    <dbReference type="NCBI Taxonomy" id="3238628"/>
    <lineage>
        <taxon>Bacteria</taxon>
        <taxon>Bacillati</taxon>
        <taxon>Actinomycetota</taxon>
        <taxon>Actinomycetes</taxon>
        <taxon>Kitasatosporales</taxon>
        <taxon>Streptomycetaceae</taxon>
        <taxon>Streptomyces</taxon>
    </lineage>
</organism>
<reference evidence="3" key="1">
    <citation type="submission" date="2024-07" db="EMBL/GenBank/DDBJ databases">
        <authorList>
            <person name="Yu S.T."/>
        </authorList>
    </citation>
    <scope>NUCLEOTIDE SEQUENCE</scope>
    <source>
        <strain evidence="3">R28</strain>
    </source>
</reference>
<dbReference type="EMBL" id="CP163439">
    <property type="protein sequence ID" value="XDQ32916.1"/>
    <property type="molecule type" value="Genomic_DNA"/>
</dbReference>
<gene>
    <name evidence="3" type="ORF">AB5J49_06095</name>
</gene>
<dbReference type="InterPro" id="IPR052350">
    <property type="entry name" value="Metallo-dep_Lactonases"/>
</dbReference>
<accession>A0AB39PSK2</accession>
<sequence>MSDAQPLVDAHHHVWDLNIRPQPWLDEPGHEPIRRSFDSHALRSAATRPIAGRRLTSTVVVQCIASVLETRDLLALADSDPLIGGVVGWADLTSPAVGDVLDDLRAGAGGRYLRAVRHLVQSESDPRWLQQPDVERGLRAVGERGLGYDVLIRSHQLPQATRLAERLPELPLVLDHAGKPPVARRELADWAEQLRPLARHPQVRCKVSGLVTEADLEKWTVDDIRPVWDVLLSAFGPDRLMFGSDWPVCVLAGGWNRWAATVEELLNGCSGTEIHAVLAGTATAFYHLTPAPTKERT</sequence>
<feature type="domain" description="Amidohydrolase-related" evidence="2">
    <location>
        <begin position="8"/>
        <end position="288"/>
    </location>
</feature>
<dbReference type="InterPro" id="IPR006680">
    <property type="entry name" value="Amidohydro-rel"/>
</dbReference>
<proteinExistence type="inferred from homology"/>
<dbReference type="PANTHER" id="PTHR43569:SF2">
    <property type="entry name" value="AMIDOHYDROLASE-RELATED DOMAIN-CONTAINING PROTEIN"/>
    <property type="match status" value="1"/>
</dbReference>
<name>A0AB39PSK2_9ACTN</name>
<evidence type="ECO:0000259" key="2">
    <source>
        <dbReference type="Pfam" id="PF04909"/>
    </source>
</evidence>
<protein>
    <submittedName>
        <fullName evidence="3">Amidohydrolase</fullName>
    </submittedName>
</protein>
<dbReference type="InterPro" id="IPR032466">
    <property type="entry name" value="Metal_Hydrolase"/>
</dbReference>
<evidence type="ECO:0000256" key="1">
    <source>
        <dbReference type="ARBA" id="ARBA00038310"/>
    </source>
</evidence>
<dbReference type="PANTHER" id="PTHR43569">
    <property type="entry name" value="AMIDOHYDROLASE"/>
    <property type="match status" value="1"/>
</dbReference>
<dbReference type="Gene3D" id="3.20.20.140">
    <property type="entry name" value="Metal-dependent hydrolases"/>
    <property type="match status" value="1"/>
</dbReference>
<dbReference type="RefSeq" id="WP_369167411.1">
    <property type="nucleotide sequence ID" value="NZ_CP163439.1"/>
</dbReference>
<comment type="similarity">
    <text evidence="1">Belongs to the metallo-dependent hydrolases superfamily.</text>
</comment>
<dbReference type="Pfam" id="PF04909">
    <property type="entry name" value="Amidohydro_2"/>
    <property type="match status" value="1"/>
</dbReference>